<protein>
    <submittedName>
        <fullName evidence="2">Uncharacterized protein</fullName>
    </submittedName>
</protein>
<keyword evidence="1" id="KW-1133">Transmembrane helix</keyword>
<dbReference type="EMBL" id="ADBV01000246">
    <property type="protein sequence ID" value="EJW87943.1"/>
    <property type="molecule type" value="Genomic_DNA"/>
</dbReference>
<dbReference type="Proteomes" id="UP000004810">
    <property type="component" value="Unassembled WGS sequence"/>
</dbReference>
<sequence length="135" mass="15158">MVKEDRKTDAPASALLQWQFLTHSFISCVICFVLLSPLFASPVVPLKAPKTFNCSYDFGDLRNMYIYLTDQDKHSALYVCAYVLVCINNIHYENRETKSTFPSSIPKVPKPKVADFIGSLDSFTAPLLDSSVVEL</sequence>
<evidence type="ECO:0000313" key="2">
    <source>
        <dbReference type="EMBL" id="EJW87943.1"/>
    </source>
</evidence>
<dbReference type="AlphaFoldDB" id="J9F0D1"/>
<comment type="caution">
    <text evidence="2">The sequence shown here is derived from an EMBL/GenBank/DDBJ whole genome shotgun (WGS) entry which is preliminary data.</text>
</comment>
<gene>
    <name evidence="2" type="ORF">WUBG_01151</name>
</gene>
<keyword evidence="1" id="KW-0812">Transmembrane</keyword>
<organism evidence="2 3">
    <name type="scientific">Wuchereria bancrofti</name>
    <dbReference type="NCBI Taxonomy" id="6293"/>
    <lineage>
        <taxon>Eukaryota</taxon>
        <taxon>Metazoa</taxon>
        <taxon>Ecdysozoa</taxon>
        <taxon>Nematoda</taxon>
        <taxon>Chromadorea</taxon>
        <taxon>Rhabditida</taxon>
        <taxon>Spirurina</taxon>
        <taxon>Spiruromorpha</taxon>
        <taxon>Filarioidea</taxon>
        <taxon>Onchocercidae</taxon>
        <taxon>Wuchereria</taxon>
    </lineage>
</organism>
<reference evidence="3" key="1">
    <citation type="submission" date="2012-08" db="EMBL/GenBank/DDBJ databases">
        <title>The Genome Sequence of Wuchereria bancrofti.</title>
        <authorList>
            <person name="Nutman T.B."/>
            <person name="Fink D.L."/>
            <person name="Russ C."/>
            <person name="Young S."/>
            <person name="Zeng Q."/>
            <person name="Koehrsen M."/>
            <person name="Alvarado L."/>
            <person name="Berlin A."/>
            <person name="Chapman S.B."/>
            <person name="Chen Z."/>
            <person name="Freedman E."/>
            <person name="Gellesch M."/>
            <person name="Goldberg J."/>
            <person name="Griggs A."/>
            <person name="Gujja S."/>
            <person name="Heilman E.R."/>
            <person name="Heiman D."/>
            <person name="Hepburn T."/>
            <person name="Howarth C."/>
            <person name="Jen D."/>
            <person name="Larson L."/>
            <person name="Lewis B."/>
            <person name="Mehta T."/>
            <person name="Park D."/>
            <person name="Pearson M."/>
            <person name="Roberts A."/>
            <person name="Saif S."/>
            <person name="Shea T."/>
            <person name="Shenoy N."/>
            <person name="Sisk P."/>
            <person name="Stolte C."/>
            <person name="Sykes S."/>
            <person name="Walk T."/>
            <person name="White J."/>
            <person name="Yandava C."/>
            <person name="Haas B."/>
            <person name="Henn M.R."/>
            <person name="Nusbaum C."/>
            <person name="Birren B."/>
        </authorList>
    </citation>
    <scope>NUCLEOTIDE SEQUENCE [LARGE SCALE GENOMIC DNA]</scope>
    <source>
        <strain evidence="3">NA</strain>
    </source>
</reference>
<evidence type="ECO:0000256" key="1">
    <source>
        <dbReference type="SAM" id="Phobius"/>
    </source>
</evidence>
<name>J9F0D1_WUCBA</name>
<accession>J9F0D1</accession>
<proteinExistence type="predicted"/>
<feature type="transmembrane region" description="Helical" evidence="1">
    <location>
        <begin position="20"/>
        <end position="40"/>
    </location>
</feature>
<dbReference type="PROSITE" id="PS51257">
    <property type="entry name" value="PROKAR_LIPOPROTEIN"/>
    <property type="match status" value="1"/>
</dbReference>
<keyword evidence="1" id="KW-0472">Membrane</keyword>
<evidence type="ECO:0000313" key="3">
    <source>
        <dbReference type="Proteomes" id="UP000004810"/>
    </source>
</evidence>